<protein>
    <submittedName>
        <fullName evidence="3">Uncharacterized protein</fullName>
    </submittedName>
</protein>
<name>A0A4Y7JVF8_PAPSO</name>
<proteinExistence type="predicted"/>
<dbReference type="PANTHER" id="PTHR33981:SF3">
    <property type="entry name" value="EXPRESSED PROTEIN"/>
    <property type="match status" value="1"/>
</dbReference>
<dbReference type="PANTHER" id="PTHR33981">
    <property type="entry name" value="EXPRESSED PROTEIN"/>
    <property type="match status" value="1"/>
</dbReference>
<evidence type="ECO:0000259" key="2">
    <source>
        <dbReference type="Pfam" id="PF26144"/>
    </source>
</evidence>
<evidence type="ECO:0000313" key="4">
    <source>
        <dbReference type="Proteomes" id="UP000316621"/>
    </source>
</evidence>
<dbReference type="InterPro" id="IPR058937">
    <property type="entry name" value="ACL_Hsps-like_put"/>
</dbReference>
<sequence length="312" mass="35426">MKTDCQIILLLGSDEDRLPNNPPAKPTWLNGFDGTTRNDAVLQKLYMRIKKVIALLLACGLPFTDLQKVKVSWRNILTCGIVKISCREIQLATRIPEDAKLEAYFDESGKALDMMVPKHRVDPEEHEVRVIQFKYTDTKESLLQAAHKAPVGSLGFRVQCNKWVIIVRLLMAETSERTVFISDRTPDLIVRLRRNVIRTVLRNISISYSGIPLVDVARKLRLDSPIPVADVESIVARQSRWCRQCSFRPCKWVDPVAVGGSGRVHAPYSVFKGEGALSWRNLPNTEFELERSRASRQVPVILIRGDCLRRLV</sequence>
<accession>A0A4Y7JVF8</accession>
<dbReference type="STRING" id="3469.A0A4Y7JVF8"/>
<evidence type="ECO:0000313" key="3">
    <source>
        <dbReference type="EMBL" id="RZC63709.1"/>
    </source>
</evidence>
<evidence type="ECO:0000259" key="1">
    <source>
        <dbReference type="Pfam" id="PF25573"/>
    </source>
</evidence>
<gene>
    <name evidence="3" type="ORF">C5167_025473</name>
</gene>
<dbReference type="Proteomes" id="UP000316621">
    <property type="component" value="Chromosome 5"/>
</dbReference>
<dbReference type="InterPro" id="IPR057985">
    <property type="entry name" value="TPR_PSMD3_N"/>
</dbReference>
<organism evidence="3 4">
    <name type="scientific">Papaver somniferum</name>
    <name type="common">Opium poppy</name>
    <dbReference type="NCBI Taxonomy" id="3469"/>
    <lineage>
        <taxon>Eukaryota</taxon>
        <taxon>Viridiplantae</taxon>
        <taxon>Streptophyta</taxon>
        <taxon>Embryophyta</taxon>
        <taxon>Tracheophyta</taxon>
        <taxon>Spermatophyta</taxon>
        <taxon>Magnoliopsida</taxon>
        <taxon>Ranunculales</taxon>
        <taxon>Papaveraceae</taxon>
        <taxon>Papaveroideae</taxon>
        <taxon>Papaver</taxon>
    </lineage>
</organism>
<feature type="domain" description="26S proteasome non-ATPase regulatory subunit 3 N-terminal TPR repeats" evidence="1">
    <location>
        <begin position="128"/>
        <end position="182"/>
    </location>
</feature>
<dbReference type="Pfam" id="PF26144">
    <property type="entry name" value="ACL_Hsps-like"/>
    <property type="match status" value="1"/>
</dbReference>
<feature type="domain" description="Hsps-like putative alpha-crystallin-like" evidence="2">
    <location>
        <begin position="86"/>
        <end position="118"/>
    </location>
</feature>
<dbReference type="Gramene" id="RZC63709">
    <property type="protein sequence ID" value="RZC63709"/>
    <property type="gene ID" value="C5167_025473"/>
</dbReference>
<dbReference type="EMBL" id="CM010719">
    <property type="protein sequence ID" value="RZC63709.1"/>
    <property type="molecule type" value="Genomic_DNA"/>
</dbReference>
<dbReference type="AlphaFoldDB" id="A0A4Y7JVF8"/>
<keyword evidence="4" id="KW-1185">Reference proteome</keyword>
<reference evidence="3 4" key="1">
    <citation type="journal article" date="2018" name="Science">
        <title>The opium poppy genome and morphinan production.</title>
        <authorList>
            <person name="Guo L."/>
            <person name="Winzer T."/>
            <person name="Yang X."/>
            <person name="Li Y."/>
            <person name="Ning Z."/>
            <person name="He Z."/>
            <person name="Teodor R."/>
            <person name="Lu Y."/>
            <person name="Bowser T.A."/>
            <person name="Graham I.A."/>
            <person name="Ye K."/>
        </authorList>
    </citation>
    <scope>NUCLEOTIDE SEQUENCE [LARGE SCALE GENOMIC DNA]</scope>
    <source>
        <strain evidence="4">cv. HN1</strain>
        <tissue evidence="3">Leaves</tissue>
    </source>
</reference>
<dbReference type="Pfam" id="PF25573">
    <property type="entry name" value="TPR_PSMD3_N"/>
    <property type="match status" value="1"/>
</dbReference>